<evidence type="ECO:0000313" key="1">
    <source>
        <dbReference type="EMBL" id="QDT37028.1"/>
    </source>
</evidence>
<accession>A0A517QZJ2</accession>
<keyword evidence="2" id="KW-1185">Reference proteome</keyword>
<dbReference type="Proteomes" id="UP000317318">
    <property type="component" value="Chromosome"/>
</dbReference>
<reference evidence="1 2" key="1">
    <citation type="submission" date="2019-02" db="EMBL/GenBank/DDBJ databases">
        <title>Deep-cultivation of Planctomycetes and their phenomic and genomic characterization uncovers novel biology.</title>
        <authorList>
            <person name="Wiegand S."/>
            <person name="Jogler M."/>
            <person name="Boedeker C."/>
            <person name="Pinto D."/>
            <person name="Vollmers J."/>
            <person name="Rivas-Marin E."/>
            <person name="Kohn T."/>
            <person name="Peeters S.H."/>
            <person name="Heuer A."/>
            <person name="Rast P."/>
            <person name="Oberbeckmann S."/>
            <person name="Bunk B."/>
            <person name="Jeske O."/>
            <person name="Meyerdierks A."/>
            <person name="Storesund J.E."/>
            <person name="Kallscheuer N."/>
            <person name="Luecker S."/>
            <person name="Lage O.M."/>
            <person name="Pohl T."/>
            <person name="Merkel B.J."/>
            <person name="Hornburger P."/>
            <person name="Mueller R.-W."/>
            <person name="Bruemmer F."/>
            <person name="Labrenz M."/>
            <person name="Spormann A.M."/>
            <person name="Op den Camp H."/>
            <person name="Overmann J."/>
            <person name="Amann R."/>
            <person name="Jetten M.S.M."/>
            <person name="Mascher T."/>
            <person name="Medema M.H."/>
            <person name="Devos D.P."/>
            <person name="Kaster A.-K."/>
            <person name="Ovreas L."/>
            <person name="Rohde M."/>
            <person name="Galperin M.Y."/>
            <person name="Jogler C."/>
        </authorList>
    </citation>
    <scope>NUCLEOTIDE SEQUENCE [LARGE SCALE GENOMIC DNA]</scope>
    <source>
        <strain evidence="1 2">Pan189</strain>
    </source>
</reference>
<evidence type="ECO:0008006" key="3">
    <source>
        <dbReference type="Google" id="ProtNLM"/>
    </source>
</evidence>
<sequence>MSKPLEIDAKLFDAATEAAASSGRTVEEQLEYWAGLGRVMGSLLGETGVSGEASGRMPVSEALRTVDSEAGRARVKAFLASGPYPKFEPLPDSSETFVRTNADGTRTTGKFVGREFVPCESAGKNEARKYSISVTLVGVADDISRQIEQMRSSGILKDASSTELTTHPH</sequence>
<gene>
    <name evidence="1" type="ORF">Pan189_13940</name>
</gene>
<evidence type="ECO:0000313" key="2">
    <source>
        <dbReference type="Proteomes" id="UP000317318"/>
    </source>
</evidence>
<dbReference type="RefSeq" id="WP_145363179.1">
    <property type="nucleotide sequence ID" value="NZ_CP036268.1"/>
</dbReference>
<name>A0A517QZJ2_9PLAN</name>
<protein>
    <recommendedName>
        <fullName evidence="3">ParD-like antitoxin of type II toxin-antitoxin system</fullName>
    </recommendedName>
</protein>
<dbReference type="OrthoDB" id="5422561at2"/>
<organism evidence="1 2">
    <name type="scientific">Stratiformator vulcanicus</name>
    <dbReference type="NCBI Taxonomy" id="2527980"/>
    <lineage>
        <taxon>Bacteria</taxon>
        <taxon>Pseudomonadati</taxon>
        <taxon>Planctomycetota</taxon>
        <taxon>Planctomycetia</taxon>
        <taxon>Planctomycetales</taxon>
        <taxon>Planctomycetaceae</taxon>
        <taxon>Stratiformator</taxon>
    </lineage>
</organism>
<dbReference type="InterPro" id="IPR021831">
    <property type="entry name" value="ParD-like"/>
</dbReference>
<dbReference type="KEGG" id="svp:Pan189_13940"/>
<dbReference type="AlphaFoldDB" id="A0A517QZJ2"/>
<dbReference type="EMBL" id="CP036268">
    <property type="protein sequence ID" value="QDT37028.1"/>
    <property type="molecule type" value="Genomic_DNA"/>
</dbReference>
<dbReference type="Pfam" id="PF11903">
    <property type="entry name" value="ParD_like"/>
    <property type="match status" value="1"/>
</dbReference>
<proteinExistence type="predicted"/>